<feature type="compositionally biased region" description="Low complexity" evidence="4">
    <location>
        <begin position="200"/>
        <end position="213"/>
    </location>
</feature>
<dbReference type="InterPro" id="IPR000719">
    <property type="entry name" value="Prot_kinase_dom"/>
</dbReference>
<dbReference type="InterPro" id="IPR017441">
    <property type="entry name" value="Protein_kinase_ATP_BS"/>
</dbReference>
<keyword evidence="6" id="KW-0418">Kinase</keyword>
<dbReference type="GO" id="GO:0035556">
    <property type="term" value="P:intracellular signal transduction"/>
    <property type="evidence" value="ECO:0007669"/>
    <property type="project" value="TreeGrafter"/>
</dbReference>
<evidence type="ECO:0000313" key="6">
    <source>
        <dbReference type="EMBL" id="KNE67193.1"/>
    </source>
</evidence>
<feature type="region of interest" description="Disordered" evidence="4">
    <location>
        <begin position="37"/>
        <end position="69"/>
    </location>
</feature>
<keyword evidence="7" id="KW-1185">Reference proteome</keyword>
<evidence type="ECO:0000256" key="4">
    <source>
        <dbReference type="SAM" id="MobiDB-lite"/>
    </source>
</evidence>
<feature type="compositionally biased region" description="Low complexity" evidence="4">
    <location>
        <begin position="225"/>
        <end position="257"/>
    </location>
</feature>
<evidence type="ECO:0000256" key="3">
    <source>
        <dbReference type="PROSITE-ProRule" id="PRU10141"/>
    </source>
</evidence>
<dbReference type="EMBL" id="GG745352">
    <property type="protein sequence ID" value="KNE67193.1"/>
    <property type="molecule type" value="Genomic_DNA"/>
</dbReference>
<dbReference type="Proteomes" id="UP000054350">
    <property type="component" value="Unassembled WGS sequence"/>
</dbReference>
<protein>
    <submittedName>
        <fullName evidence="6">CAMK/CAMKL/MARK protein kinase</fullName>
    </submittedName>
</protein>
<dbReference type="STRING" id="578462.A0A0L0SXA3"/>
<dbReference type="SUPFAM" id="SSF56112">
    <property type="entry name" value="Protein kinase-like (PK-like)"/>
    <property type="match status" value="1"/>
</dbReference>
<evidence type="ECO:0000313" key="7">
    <source>
        <dbReference type="Proteomes" id="UP000054350"/>
    </source>
</evidence>
<dbReference type="SMART" id="SM00220">
    <property type="entry name" value="S_TKc"/>
    <property type="match status" value="1"/>
</dbReference>
<proteinExistence type="predicted"/>
<dbReference type="OrthoDB" id="5573546at2759"/>
<name>A0A0L0SXA3_ALLM3</name>
<dbReference type="Gene3D" id="1.10.510.10">
    <property type="entry name" value="Transferase(Phosphotransferase) domain 1"/>
    <property type="match status" value="1"/>
</dbReference>
<dbReference type="GO" id="GO:0005524">
    <property type="term" value="F:ATP binding"/>
    <property type="evidence" value="ECO:0007669"/>
    <property type="project" value="UniProtKB-UniRule"/>
</dbReference>
<dbReference type="GO" id="GO:0005737">
    <property type="term" value="C:cytoplasm"/>
    <property type="evidence" value="ECO:0007669"/>
    <property type="project" value="TreeGrafter"/>
</dbReference>
<evidence type="ECO:0000256" key="2">
    <source>
        <dbReference type="ARBA" id="ARBA00022840"/>
    </source>
</evidence>
<reference evidence="7" key="2">
    <citation type="submission" date="2009-11" db="EMBL/GenBank/DDBJ databases">
        <title>The Genome Sequence of Allomyces macrogynus strain ATCC 38327.</title>
        <authorList>
            <consortium name="The Broad Institute Genome Sequencing Platform"/>
            <person name="Russ C."/>
            <person name="Cuomo C."/>
            <person name="Shea T."/>
            <person name="Young S.K."/>
            <person name="Zeng Q."/>
            <person name="Koehrsen M."/>
            <person name="Haas B."/>
            <person name="Borodovsky M."/>
            <person name="Guigo R."/>
            <person name="Alvarado L."/>
            <person name="Berlin A."/>
            <person name="Borenstein D."/>
            <person name="Chen Z."/>
            <person name="Engels R."/>
            <person name="Freedman E."/>
            <person name="Gellesch M."/>
            <person name="Goldberg J."/>
            <person name="Griggs A."/>
            <person name="Gujja S."/>
            <person name="Heiman D."/>
            <person name="Hepburn T."/>
            <person name="Howarth C."/>
            <person name="Jen D."/>
            <person name="Larson L."/>
            <person name="Lewis B."/>
            <person name="Mehta T."/>
            <person name="Park D."/>
            <person name="Pearson M."/>
            <person name="Roberts A."/>
            <person name="Saif S."/>
            <person name="Shenoy N."/>
            <person name="Sisk P."/>
            <person name="Stolte C."/>
            <person name="Sykes S."/>
            <person name="Walk T."/>
            <person name="White J."/>
            <person name="Yandava C."/>
            <person name="Burger G."/>
            <person name="Gray M.W."/>
            <person name="Holland P.W.H."/>
            <person name="King N."/>
            <person name="Lang F.B.F."/>
            <person name="Roger A.J."/>
            <person name="Ruiz-Trillo I."/>
            <person name="Lander E."/>
            <person name="Nusbaum C."/>
        </authorList>
    </citation>
    <scope>NUCLEOTIDE SEQUENCE [LARGE SCALE GENOMIC DNA]</scope>
    <source>
        <strain evidence="7">ATCC 38327</strain>
    </source>
</reference>
<dbReference type="PROSITE" id="PS50011">
    <property type="entry name" value="PROTEIN_KINASE_DOM"/>
    <property type="match status" value="1"/>
</dbReference>
<keyword evidence="2 3" id="KW-0067">ATP-binding</keyword>
<evidence type="ECO:0000256" key="1">
    <source>
        <dbReference type="ARBA" id="ARBA00022741"/>
    </source>
</evidence>
<keyword evidence="6" id="KW-0808">Transferase</keyword>
<feature type="region of interest" description="Disordered" evidence="4">
    <location>
        <begin position="132"/>
        <end position="260"/>
    </location>
</feature>
<dbReference type="AlphaFoldDB" id="A0A0L0SXA3"/>
<dbReference type="InterPro" id="IPR011009">
    <property type="entry name" value="Kinase-like_dom_sf"/>
</dbReference>
<dbReference type="PANTHER" id="PTHR24346:SF30">
    <property type="entry name" value="MATERNAL EMBRYONIC LEUCINE ZIPPER KINASE"/>
    <property type="match status" value="1"/>
</dbReference>
<keyword evidence="1 3" id="KW-0547">Nucleotide-binding</keyword>
<evidence type="ECO:0000259" key="5">
    <source>
        <dbReference type="PROSITE" id="PS50011"/>
    </source>
</evidence>
<feature type="compositionally biased region" description="Polar residues" evidence="4">
    <location>
        <begin position="40"/>
        <end position="61"/>
    </location>
</feature>
<dbReference type="VEuPathDB" id="FungiDB:AMAG_12261"/>
<feature type="domain" description="Protein kinase" evidence="5">
    <location>
        <begin position="264"/>
        <end position="533"/>
    </location>
</feature>
<sequence>MAPVTSTSAVGSTNGPCRGPLAKLMASETGSAALPLTAGSAPSVSRGLQRSESCPTPQQAADNAGDTTPPVIMADVPAAMGLDDLVDDMNAAIANARACMAANTGSTANSTVNEALDTLLATIELARIDQRGANHGAPKSPYVDKRAAPPSPNGAQSPTLTPPRSGSSFVLNGNTAMFNPVGGTFMDVMQRSPTAPSPSPRNLSPSSSRPGSSMLAPFPDMMARPTAGTSGSSNTSRTPPTPSSSSSARSGTNSGGSDLTGGAYRVVKNIGEGSFGQVKLAVHVDSGEKVAIKSIDRLVTARSTNTKRMILGEITALLAMNVAHPRICPLIDVFATSTSLFLAFPLVSGGDLFEWLKSIPGNRPATLADARTIFKQIVSAVQYCHEQGFCHRDLKLENILHVRNSGTQAQEPGQIRLIDFGFATVISENPLHTHFLGSGTYASPEMAQKIPYSGPDVDVWSLGVILYVLVTGKFPFRGDTPRELAQRISAGMPVLNSTRFQGDPNVADIVRRCLEVDRTKRATVAQLLAHPWLAEGGDETMRGKSRAVLAVEYAPAAGSAAATVAAMFPGPLFAGIYLKHGSETAVAAVVGPSEVAPALAGTDAAGGAAVPASTTSVSSAN</sequence>
<dbReference type="Pfam" id="PF00069">
    <property type="entry name" value="Pkinase"/>
    <property type="match status" value="1"/>
</dbReference>
<accession>A0A0L0SXA3</accession>
<reference evidence="6 7" key="1">
    <citation type="submission" date="2009-11" db="EMBL/GenBank/DDBJ databases">
        <title>Annotation of Allomyces macrogynus ATCC 38327.</title>
        <authorList>
            <consortium name="The Broad Institute Genome Sequencing Platform"/>
            <person name="Russ C."/>
            <person name="Cuomo C."/>
            <person name="Burger G."/>
            <person name="Gray M.W."/>
            <person name="Holland P.W.H."/>
            <person name="King N."/>
            <person name="Lang F.B.F."/>
            <person name="Roger A.J."/>
            <person name="Ruiz-Trillo I."/>
            <person name="Young S.K."/>
            <person name="Zeng Q."/>
            <person name="Gargeya S."/>
            <person name="Fitzgerald M."/>
            <person name="Haas B."/>
            <person name="Abouelleil A."/>
            <person name="Alvarado L."/>
            <person name="Arachchi H.M."/>
            <person name="Berlin A."/>
            <person name="Chapman S.B."/>
            <person name="Gearin G."/>
            <person name="Goldberg J."/>
            <person name="Griggs A."/>
            <person name="Gujja S."/>
            <person name="Hansen M."/>
            <person name="Heiman D."/>
            <person name="Howarth C."/>
            <person name="Larimer J."/>
            <person name="Lui A."/>
            <person name="MacDonald P.J.P."/>
            <person name="McCowen C."/>
            <person name="Montmayeur A."/>
            <person name="Murphy C."/>
            <person name="Neiman D."/>
            <person name="Pearson M."/>
            <person name="Priest M."/>
            <person name="Roberts A."/>
            <person name="Saif S."/>
            <person name="Shea T."/>
            <person name="Sisk P."/>
            <person name="Stolte C."/>
            <person name="Sykes S."/>
            <person name="Wortman J."/>
            <person name="Nusbaum C."/>
            <person name="Birren B."/>
        </authorList>
    </citation>
    <scope>NUCLEOTIDE SEQUENCE [LARGE SCALE GENOMIC DNA]</scope>
    <source>
        <strain evidence="6 7">ATCC 38327</strain>
    </source>
</reference>
<dbReference type="GO" id="GO:0004674">
    <property type="term" value="F:protein serine/threonine kinase activity"/>
    <property type="evidence" value="ECO:0007669"/>
    <property type="project" value="TreeGrafter"/>
</dbReference>
<dbReference type="PROSITE" id="PS00107">
    <property type="entry name" value="PROTEIN_KINASE_ATP"/>
    <property type="match status" value="1"/>
</dbReference>
<dbReference type="eggNOG" id="KOG0586">
    <property type="taxonomic scope" value="Eukaryota"/>
</dbReference>
<organism evidence="6 7">
    <name type="scientific">Allomyces macrogynus (strain ATCC 38327)</name>
    <name type="common">Allomyces javanicus var. macrogynus</name>
    <dbReference type="NCBI Taxonomy" id="578462"/>
    <lineage>
        <taxon>Eukaryota</taxon>
        <taxon>Fungi</taxon>
        <taxon>Fungi incertae sedis</taxon>
        <taxon>Blastocladiomycota</taxon>
        <taxon>Blastocladiomycetes</taxon>
        <taxon>Blastocladiales</taxon>
        <taxon>Blastocladiaceae</taxon>
        <taxon>Allomyces</taxon>
    </lineage>
</organism>
<feature type="binding site" evidence="3">
    <location>
        <position position="293"/>
    </location>
    <ligand>
        <name>ATP</name>
        <dbReference type="ChEBI" id="CHEBI:30616"/>
    </ligand>
</feature>
<dbReference type="PANTHER" id="PTHR24346">
    <property type="entry name" value="MAP/MICROTUBULE AFFINITY-REGULATING KINASE"/>
    <property type="match status" value="1"/>
</dbReference>
<feature type="compositionally biased region" description="Polar residues" evidence="4">
    <location>
        <begin position="153"/>
        <end position="177"/>
    </location>
</feature>
<dbReference type="FunFam" id="1.10.510.10:FF:000571">
    <property type="entry name" value="Maternal embryonic leucine zipper kinase"/>
    <property type="match status" value="1"/>
</dbReference>
<gene>
    <name evidence="6" type="ORF">AMAG_12261</name>
</gene>